<evidence type="ECO:0000313" key="3">
    <source>
        <dbReference type="EMBL" id="OAJ61099.1"/>
    </source>
</evidence>
<evidence type="ECO:0000313" key="2">
    <source>
        <dbReference type="EMBL" id="OAJ54914.1"/>
    </source>
</evidence>
<keyword evidence="4" id="KW-1185">Reference proteome</keyword>
<comment type="caution">
    <text evidence="3">The sequence shown here is derived from an EMBL/GenBank/DDBJ whole genome shotgun (WGS) entry which is preliminary data.</text>
</comment>
<feature type="transmembrane region" description="Helical" evidence="1">
    <location>
        <begin position="12"/>
        <end position="33"/>
    </location>
</feature>
<evidence type="ECO:0000313" key="4">
    <source>
        <dbReference type="Proteomes" id="UP000077961"/>
    </source>
</evidence>
<sequence>MTMRLQNDSTELAPVAVLAMAIVSGLTVANVYFNQALLPTVADSFKLGIQQVGWIATLSKSG</sequence>
<evidence type="ECO:0000256" key="1">
    <source>
        <dbReference type="SAM" id="Phobius"/>
    </source>
</evidence>
<dbReference type="RefSeq" id="WP_064270463.1">
    <property type="nucleotide sequence ID" value="NZ_LXJZ01000198.1"/>
</dbReference>
<dbReference type="EMBL" id="LXJZ01000198">
    <property type="protein sequence ID" value="OAJ54914.1"/>
    <property type="molecule type" value="Genomic_DNA"/>
</dbReference>
<keyword evidence="1" id="KW-0472">Membrane</keyword>
<dbReference type="OrthoDB" id="9815356at2"/>
<dbReference type="Proteomes" id="UP000077961">
    <property type="component" value="Unassembled WGS sequence"/>
</dbReference>
<evidence type="ECO:0000313" key="5">
    <source>
        <dbReference type="Proteomes" id="UP000078116"/>
    </source>
</evidence>
<gene>
    <name evidence="2" type="ORF">A6V36_08755</name>
    <name evidence="3" type="ORF">A6V37_03090</name>
</gene>
<dbReference type="EMBL" id="LXKA01000221">
    <property type="protein sequence ID" value="OAJ61099.1"/>
    <property type="molecule type" value="Genomic_DNA"/>
</dbReference>
<name>A0A1A9N7U6_9BURK</name>
<accession>A0A1A9N7U6</accession>
<organism evidence="3 5">
    <name type="scientific">Paraburkholderia ginsengiterrae</name>
    <dbReference type="NCBI Taxonomy" id="1462993"/>
    <lineage>
        <taxon>Bacteria</taxon>
        <taxon>Pseudomonadati</taxon>
        <taxon>Pseudomonadota</taxon>
        <taxon>Betaproteobacteria</taxon>
        <taxon>Burkholderiales</taxon>
        <taxon>Burkholderiaceae</taxon>
        <taxon>Paraburkholderia</taxon>
    </lineage>
</organism>
<dbReference type="Proteomes" id="UP000078116">
    <property type="component" value="Unassembled WGS sequence"/>
</dbReference>
<keyword evidence="1" id="KW-1133">Transmembrane helix</keyword>
<reference evidence="4 5" key="1">
    <citation type="submission" date="2016-04" db="EMBL/GenBank/DDBJ databases">
        <title>Reclassification of Paraburkholderia panaciterrae (Farh et al. 2015) Dobritsa &amp; Samadpour 2016 as a later homotypic synonym of Paraburkholderia ginsengiterrae (Farh et al. 2015) Dobritsa &amp; Samadpour 2016.</title>
        <authorList>
            <person name="Dobritsa A.P."/>
            <person name="Kutumbaka K."/>
            <person name="Samadpour M."/>
        </authorList>
    </citation>
    <scope>NUCLEOTIDE SEQUENCE [LARGE SCALE GENOMIC DNA]</scope>
    <source>
        <strain evidence="3 5">DCY85</strain>
        <strain evidence="2 4">DCY85-1</strain>
    </source>
</reference>
<protein>
    <submittedName>
        <fullName evidence="3">Uncharacterized protein</fullName>
    </submittedName>
</protein>
<proteinExistence type="predicted"/>
<keyword evidence="1" id="KW-0812">Transmembrane</keyword>
<dbReference type="STRING" id="1462993.A6V36_08755"/>
<dbReference type="AlphaFoldDB" id="A0A1A9N7U6"/>